<evidence type="ECO:0000313" key="2">
    <source>
        <dbReference type="Proteomes" id="UP001647436"/>
    </source>
</evidence>
<protein>
    <submittedName>
        <fullName evidence="1">HTH-type transcriptional repressor NsrR</fullName>
    </submittedName>
</protein>
<dbReference type="SUPFAM" id="SSF46785">
    <property type="entry name" value="Winged helix' DNA-binding domain"/>
    <property type="match status" value="1"/>
</dbReference>
<accession>A0ABS5LPS9</accession>
<dbReference type="EMBL" id="JAANES010000001">
    <property type="protein sequence ID" value="MBS3018503.1"/>
    <property type="molecule type" value="Genomic_DNA"/>
</dbReference>
<gene>
    <name evidence="1" type="primary">nsrR</name>
    <name evidence="1" type="ORF">DJFAAGMI_01235</name>
</gene>
<dbReference type="Gene3D" id="1.10.10.10">
    <property type="entry name" value="Winged helix-like DNA-binding domain superfamily/Winged helix DNA-binding domain"/>
    <property type="match status" value="1"/>
</dbReference>
<proteinExistence type="predicted"/>
<dbReference type="InterPro" id="IPR036390">
    <property type="entry name" value="WH_DNA-bd_sf"/>
</dbReference>
<reference evidence="1 2" key="1">
    <citation type="submission" date="2020-03" db="EMBL/GenBank/DDBJ databases">
        <title>The role of nitrogen metabolism on polyethylene biodegradation.</title>
        <authorList>
            <person name="Peixoto J."/>
            <person name="Vizzotto C.S."/>
            <person name="Ramos A."/>
            <person name="Alves G."/>
            <person name="Steindorff A."/>
            <person name="Kruger R."/>
        </authorList>
    </citation>
    <scope>NUCLEOTIDE SEQUENCE [LARGE SCALE GENOMIC DNA]</scope>
    <source>
        <strain evidence="1 2">PE63</strain>
    </source>
</reference>
<sequence length="81" mass="8929">MPHSDPCGCARFPSSEQAYEVSEARLIKVTHQLALQGWIVAVRCKEGGMCLAHMTQQINIDAVVLGMESDFVLVECFDSDD</sequence>
<dbReference type="PROSITE" id="PS51197">
    <property type="entry name" value="HTH_RRF2_2"/>
    <property type="match status" value="1"/>
</dbReference>
<name>A0ABS5LPS9_9BURK</name>
<dbReference type="InterPro" id="IPR036388">
    <property type="entry name" value="WH-like_DNA-bd_sf"/>
</dbReference>
<dbReference type="Proteomes" id="UP001647436">
    <property type="component" value="Unassembled WGS sequence"/>
</dbReference>
<dbReference type="Pfam" id="PF02082">
    <property type="entry name" value="Rrf2"/>
    <property type="match status" value="1"/>
</dbReference>
<keyword evidence="2" id="KW-1185">Reference proteome</keyword>
<evidence type="ECO:0000313" key="1">
    <source>
        <dbReference type="EMBL" id="MBS3018503.1"/>
    </source>
</evidence>
<comment type="caution">
    <text evidence="1">The sequence shown here is derived from an EMBL/GenBank/DDBJ whole genome shotgun (WGS) entry which is preliminary data.</text>
</comment>
<organism evidence="1 2">
    <name type="scientific">Comamonas brasiliensis</name>
    <dbReference type="NCBI Taxonomy" id="1812482"/>
    <lineage>
        <taxon>Bacteria</taxon>
        <taxon>Pseudomonadati</taxon>
        <taxon>Pseudomonadota</taxon>
        <taxon>Betaproteobacteria</taxon>
        <taxon>Burkholderiales</taxon>
        <taxon>Comamonadaceae</taxon>
        <taxon>Comamonas</taxon>
    </lineage>
</organism>
<dbReference type="InterPro" id="IPR000944">
    <property type="entry name" value="Tscrpt_reg_Rrf2"/>
</dbReference>